<proteinExistence type="predicted"/>
<dbReference type="PANTHER" id="PTHR33671:SF1">
    <property type="entry name" value="DUF688 FAMILY PROTEIN"/>
    <property type="match status" value="1"/>
</dbReference>
<evidence type="ECO:0000256" key="1">
    <source>
        <dbReference type="SAM" id="MobiDB-lite"/>
    </source>
</evidence>
<keyword evidence="3" id="KW-1185">Reference proteome</keyword>
<name>A0AAV9C6A6_ACOCL</name>
<accession>A0AAV9C6A6</accession>
<dbReference type="Proteomes" id="UP001180020">
    <property type="component" value="Unassembled WGS sequence"/>
</dbReference>
<dbReference type="PANTHER" id="PTHR33671">
    <property type="entry name" value="N-METHYLTRANSFERASE, PUTATIVE (DUF688)-RELATED"/>
    <property type="match status" value="1"/>
</dbReference>
<dbReference type="EMBL" id="JAUJYO010000021">
    <property type="protein sequence ID" value="KAK1284217.1"/>
    <property type="molecule type" value="Genomic_DNA"/>
</dbReference>
<reference evidence="2" key="1">
    <citation type="journal article" date="2023" name="Nat. Commun.">
        <title>Diploid and tetraploid genomes of Acorus and the evolution of monocots.</title>
        <authorList>
            <person name="Ma L."/>
            <person name="Liu K.W."/>
            <person name="Li Z."/>
            <person name="Hsiao Y.Y."/>
            <person name="Qi Y."/>
            <person name="Fu T."/>
            <person name="Tang G.D."/>
            <person name="Zhang D."/>
            <person name="Sun W.H."/>
            <person name="Liu D.K."/>
            <person name="Li Y."/>
            <person name="Chen G.Z."/>
            <person name="Liu X.D."/>
            <person name="Liao X.Y."/>
            <person name="Jiang Y.T."/>
            <person name="Yu X."/>
            <person name="Hao Y."/>
            <person name="Huang J."/>
            <person name="Zhao X.W."/>
            <person name="Ke S."/>
            <person name="Chen Y.Y."/>
            <person name="Wu W.L."/>
            <person name="Hsu J.L."/>
            <person name="Lin Y.F."/>
            <person name="Huang M.D."/>
            <person name="Li C.Y."/>
            <person name="Huang L."/>
            <person name="Wang Z.W."/>
            <person name="Zhao X."/>
            <person name="Zhong W.Y."/>
            <person name="Peng D.H."/>
            <person name="Ahmad S."/>
            <person name="Lan S."/>
            <person name="Zhang J.S."/>
            <person name="Tsai W.C."/>
            <person name="Van de Peer Y."/>
            <person name="Liu Z.J."/>
        </authorList>
    </citation>
    <scope>NUCLEOTIDE SEQUENCE</scope>
    <source>
        <strain evidence="2">CP</strain>
    </source>
</reference>
<dbReference type="AlphaFoldDB" id="A0AAV9C6A6"/>
<reference evidence="2" key="2">
    <citation type="submission" date="2023-06" db="EMBL/GenBank/DDBJ databases">
        <authorList>
            <person name="Ma L."/>
            <person name="Liu K.-W."/>
            <person name="Li Z."/>
            <person name="Hsiao Y.-Y."/>
            <person name="Qi Y."/>
            <person name="Fu T."/>
            <person name="Tang G."/>
            <person name="Zhang D."/>
            <person name="Sun W.-H."/>
            <person name="Liu D.-K."/>
            <person name="Li Y."/>
            <person name="Chen G.-Z."/>
            <person name="Liu X.-D."/>
            <person name="Liao X.-Y."/>
            <person name="Jiang Y.-T."/>
            <person name="Yu X."/>
            <person name="Hao Y."/>
            <person name="Huang J."/>
            <person name="Zhao X.-W."/>
            <person name="Ke S."/>
            <person name="Chen Y.-Y."/>
            <person name="Wu W.-L."/>
            <person name="Hsu J.-L."/>
            <person name="Lin Y.-F."/>
            <person name="Huang M.-D."/>
            <person name="Li C.-Y."/>
            <person name="Huang L."/>
            <person name="Wang Z.-W."/>
            <person name="Zhao X."/>
            <person name="Zhong W.-Y."/>
            <person name="Peng D.-H."/>
            <person name="Ahmad S."/>
            <person name="Lan S."/>
            <person name="Zhang J.-S."/>
            <person name="Tsai W.-C."/>
            <person name="Van De Peer Y."/>
            <person name="Liu Z.-J."/>
        </authorList>
    </citation>
    <scope>NUCLEOTIDE SEQUENCE</scope>
    <source>
        <strain evidence="2">CP</strain>
        <tissue evidence="2">Leaves</tissue>
    </source>
</reference>
<comment type="caution">
    <text evidence="2">The sequence shown here is derived from an EMBL/GenBank/DDBJ whole genome shotgun (WGS) entry which is preliminary data.</text>
</comment>
<protein>
    <submittedName>
        <fullName evidence="2">Uncharacterized protein</fullName>
    </submittedName>
</protein>
<feature type="region of interest" description="Disordered" evidence="1">
    <location>
        <begin position="158"/>
        <end position="182"/>
    </location>
</feature>
<sequence length="233" mass="25057">MADQDPNIPTAIQSLNLNAILISMKHANTNNAKPTIQSDDGDAFSDAPYTASLPDSLALSIEEDGHDSKCDSYIIDRFLPAANAIAAAASSAHRNPKRSTRARSSPPGARTPCHARIRAEAVPRVTSRCYSTPRACGLALLLPRRVGRTVRALKRPVGCESKRGDTEGSESGREGGGGDGWGMPFLYQNKGWEREGARMSHLSAAREGDLFRPPSLKSPSESWLSIALRGQHI</sequence>
<evidence type="ECO:0000313" key="2">
    <source>
        <dbReference type="EMBL" id="KAK1284217.1"/>
    </source>
</evidence>
<gene>
    <name evidence="2" type="ORF">QJS10_CPB21g01358</name>
</gene>
<organism evidence="2 3">
    <name type="scientific">Acorus calamus</name>
    <name type="common">Sweet flag</name>
    <dbReference type="NCBI Taxonomy" id="4465"/>
    <lineage>
        <taxon>Eukaryota</taxon>
        <taxon>Viridiplantae</taxon>
        <taxon>Streptophyta</taxon>
        <taxon>Embryophyta</taxon>
        <taxon>Tracheophyta</taxon>
        <taxon>Spermatophyta</taxon>
        <taxon>Magnoliopsida</taxon>
        <taxon>Liliopsida</taxon>
        <taxon>Acoraceae</taxon>
        <taxon>Acorus</taxon>
    </lineage>
</organism>
<evidence type="ECO:0000313" key="3">
    <source>
        <dbReference type="Proteomes" id="UP001180020"/>
    </source>
</evidence>
<feature type="compositionally biased region" description="Basic and acidic residues" evidence="1">
    <location>
        <begin position="160"/>
        <end position="173"/>
    </location>
</feature>
<feature type="region of interest" description="Disordered" evidence="1">
    <location>
        <begin position="88"/>
        <end position="112"/>
    </location>
</feature>